<comment type="subunit">
    <text evidence="19">Homodimer. The monomeric form is inactive while the homodimer is active.</text>
</comment>
<dbReference type="InterPro" id="IPR007484">
    <property type="entry name" value="Peptidase_M28"/>
</dbReference>
<organism evidence="22 23">
    <name type="scientific">Planobacterium oryzisoli</name>
    <dbReference type="NCBI Taxonomy" id="2771435"/>
    <lineage>
        <taxon>Bacteria</taxon>
        <taxon>Pseudomonadati</taxon>
        <taxon>Bacteroidota</taxon>
        <taxon>Flavobacteriia</taxon>
        <taxon>Flavobacteriales</taxon>
        <taxon>Weeksellaceae</taxon>
        <taxon>Chryseobacterium group</taxon>
        <taxon>Chryseobacterium</taxon>
    </lineage>
</organism>
<gene>
    <name evidence="22" type="ORF">IC612_07445</name>
</gene>
<dbReference type="GO" id="GO:0046872">
    <property type="term" value="F:metal ion binding"/>
    <property type="evidence" value="ECO:0007669"/>
    <property type="project" value="UniProtKB-KW"/>
</dbReference>
<keyword evidence="8" id="KW-0645">Protease</keyword>
<keyword evidence="6" id="KW-0964">Secreted</keyword>
<evidence type="ECO:0000256" key="8">
    <source>
        <dbReference type="ARBA" id="ARBA00022670"/>
    </source>
</evidence>
<dbReference type="InterPro" id="IPR039866">
    <property type="entry name" value="CPQ"/>
</dbReference>
<evidence type="ECO:0000256" key="17">
    <source>
        <dbReference type="ARBA" id="ARBA00023180"/>
    </source>
</evidence>
<evidence type="ECO:0000256" key="12">
    <source>
        <dbReference type="ARBA" id="ARBA00022824"/>
    </source>
</evidence>
<dbReference type="GO" id="GO:0005764">
    <property type="term" value="C:lysosome"/>
    <property type="evidence" value="ECO:0007669"/>
    <property type="project" value="UniProtKB-SubCell"/>
</dbReference>
<dbReference type="RefSeq" id="WP_194739557.1">
    <property type="nucleotide sequence ID" value="NZ_JADKYY010000008.1"/>
</dbReference>
<feature type="domain" description="Peptidase M28" evidence="21">
    <location>
        <begin position="256"/>
        <end position="433"/>
    </location>
</feature>
<evidence type="ECO:0000256" key="4">
    <source>
        <dbReference type="ARBA" id="ARBA00004613"/>
    </source>
</evidence>
<evidence type="ECO:0000256" key="20">
    <source>
        <dbReference type="ARBA" id="ARBA00033328"/>
    </source>
</evidence>
<dbReference type="Proteomes" id="UP000694480">
    <property type="component" value="Unassembled WGS sequence"/>
</dbReference>
<keyword evidence="17" id="KW-0325">Glycoprotein</keyword>
<dbReference type="GO" id="GO:0070573">
    <property type="term" value="F:metallodipeptidase activity"/>
    <property type="evidence" value="ECO:0007669"/>
    <property type="project" value="InterPro"/>
</dbReference>
<dbReference type="Gene3D" id="3.40.630.10">
    <property type="entry name" value="Zn peptidases"/>
    <property type="match status" value="1"/>
</dbReference>
<evidence type="ECO:0000256" key="7">
    <source>
        <dbReference type="ARBA" id="ARBA00022645"/>
    </source>
</evidence>
<evidence type="ECO:0000256" key="13">
    <source>
        <dbReference type="ARBA" id="ARBA00022833"/>
    </source>
</evidence>
<keyword evidence="14" id="KW-0333">Golgi apparatus</keyword>
<keyword evidence="18" id="KW-0458">Lysosome</keyword>
<evidence type="ECO:0000256" key="6">
    <source>
        <dbReference type="ARBA" id="ARBA00022525"/>
    </source>
</evidence>
<keyword evidence="23" id="KW-1185">Reference proteome</keyword>
<keyword evidence="7" id="KW-0121">Carboxypeptidase</keyword>
<keyword evidence="16" id="KW-0865">Zymogen</keyword>
<evidence type="ECO:0000256" key="5">
    <source>
        <dbReference type="ARBA" id="ARBA00014116"/>
    </source>
</evidence>
<evidence type="ECO:0000256" key="14">
    <source>
        <dbReference type="ARBA" id="ARBA00023034"/>
    </source>
</evidence>
<evidence type="ECO:0000256" key="16">
    <source>
        <dbReference type="ARBA" id="ARBA00023145"/>
    </source>
</evidence>
<keyword evidence="11" id="KW-0378">Hydrolase</keyword>
<keyword evidence="13" id="KW-0862">Zinc</keyword>
<dbReference type="GO" id="GO:0004180">
    <property type="term" value="F:carboxypeptidase activity"/>
    <property type="evidence" value="ECO:0007669"/>
    <property type="project" value="UniProtKB-KW"/>
</dbReference>
<evidence type="ECO:0000313" key="23">
    <source>
        <dbReference type="Proteomes" id="UP000694480"/>
    </source>
</evidence>
<dbReference type="GO" id="GO:0006508">
    <property type="term" value="P:proteolysis"/>
    <property type="evidence" value="ECO:0007669"/>
    <property type="project" value="UniProtKB-KW"/>
</dbReference>
<keyword evidence="9" id="KW-0479">Metal-binding</keyword>
<dbReference type="GO" id="GO:0005576">
    <property type="term" value="C:extracellular region"/>
    <property type="evidence" value="ECO:0007669"/>
    <property type="project" value="UniProtKB-SubCell"/>
</dbReference>
<protein>
    <recommendedName>
        <fullName evidence="5">Carboxypeptidase Q</fullName>
    </recommendedName>
    <alternativeName>
        <fullName evidence="20">Plasma glutamate carboxypeptidase</fullName>
    </alternativeName>
</protein>
<evidence type="ECO:0000256" key="11">
    <source>
        <dbReference type="ARBA" id="ARBA00022801"/>
    </source>
</evidence>
<evidence type="ECO:0000256" key="2">
    <source>
        <dbReference type="ARBA" id="ARBA00004371"/>
    </source>
</evidence>
<keyword evidence="15" id="KW-0482">Metalloprotease</keyword>
<reference evidence="22" key="1">
    <citation type="submission" date="2020-11" db="EMBL/GenBank/DDBJ databases">
        <title>Genome seq and assembly of Planobacterium sp.</title>
        <authorList>
            <person name="Chhetri G."/>
        </authorList>
    </citation>
    <scope>NUCLEOTIDE SEQUENCE</scope>
    <source>
        <strain evidence="22">GCR5</strain>
    </source>
</reference>
<evidence type="ECO:0000313" key="22">
    <source>
        <dbReference type="EMBL" id="MBF5027630.1"/>
    </source>
</evidence>
<evidence type="ECO:0000256" key="15">
    <source>
        <dbReference type="ARBA" id="ARBA00023049"/>
    </source>
</evidence>
<comment type="subcellular location">
    <subcellularLocation>
        <location evidence="1">Endoplasmic reticulum</location>
    </subcellularLocation>
    <subcellularLocation>
        <location evidence="3">Golgi apparatus</location>
    </subcellularLocation>
    <subcellularLocation>
        <location evidence="2">Lysosome</location>
    </subcellularLocation>
    <subcellularLocation>
        <location evidence="4">Secreted</location>
    </subcellularLocation>
</comment>
<dbReference type="Pfam" id="PF04389">
    <property type="entry name" value="Peptidase_M28"/>
    <property type="match status" value="1"/>
</dbReference>
<dbReference type="SUPFAM" id="SSF53187">
    <property type="entry name" value="Zn-dependent exopeptidases"/>
    <property type="match status" value="1"/>
</dbReference>
<keyword evidence="10" id="KW-0732">Signal</keyword>
<comment type="caution">
    <text evidence="22">The sequence shown here is derived from an EMBL/GenBank/DDBJ whole genome shotgun (WGS) entry which is preliminary data.</text>
</comment>
<sequence>MKHLLLSSLLLTGLVSAQKSQDSVQFKAIAEHILVHGESYNDLKELTKGIGHRLSGSSAYEKAVVWGEKKLRQAGADKVYLQPVMVPVWVRGKESLKIRTNGGHWEEIKMLSLGNSEGTQGKDLKAELIMVSSEKEFQMLPADKVRGKFVFFNFPWGHHHVEPFKAYGEAGKYRRSAASWAAAKGGVGVVIRSLSSAFDDEPHTGSLRYEEELKKVPAVAIGNESADRLARLLEKQKLEVLLNSEATNKGEQLSYNVIGEITGHKDSKVIVAAGHLDSWDVGEGAHDDGSGVVQSIEVLRTFKELGIKNNHTIRVILYANEENGVRGGYAYLDAVKKSKEPHLFAIESDSGGFTPRGIAMDMEEEKIRQITSWEDLFRPYGIHDFQRRHSGVDIGPLKSLGIPLSGLFPDPQRYFDIHHTHEDTLEKVNRRELLLGASAMTQLIYMIDKYW</sequence>
<dbReference type="EMBL" id="JADKYY010000008">
    <property type="protein sequence ID" value="MBF5027630.1"/>
    <property type="molecule type" value="Genomic_DNA"/>
</dbReference>
<evidence type="ECO:0000259" key="21">
    <source>
        <dbReference type="Pfam" id="PF04389"/>
    </source>
</evidence>
<dbReference type="AlphaFoldDB" id="A0A930YWM4"/>
<dbReference type="PANTHER" id="PTHR12053:SF3">
    <property type="entry name" value="CARBOXYPEPTIDASE Q"/>
    <property type="match status" value="1"/>
</dbReference>
<dbReference type="Gene3D" id="3.50.30.30">
    <property type="match status" value="1"/>
</dbReference>
<dbReference type="PANTHER" id="PTHR12053">
    <property type="entry name" value="PROTEASE FAMILY M28 PLASMA GLUTAMATE CARBOXYPEPTIDASE-RELATED"/>
    <property type="match status" value="1"/>
</dbReference>
<evidence type="ECO:0000256" key="18">
    <source>
        <dbReference type="ARBA" id="ARBA00023228"/>
    </source>
</evidence>
<evidence type="ECO:0000256" key="9">
    <source>
        <dbReference type="ARBA" id="ARBA00022723"/>
    </source>
</evidence>
<evidence type="ECO:0000256" key="10">
    <source>
        <dbReference type="ARBA" id="ARBA00022729"/>
    </source>
</evidence>
<evidence type="ECO:0000256" key="1">
    <source>
        <dbReference type="ARBA" id="ARBA00004240"/>
    </source>
</evidence>
<proteinExistence type="predicted"/>
<evidence type="ECO:0000256" key="19">
    <source>
        <dbReference type="ARBA" id="ARBA00025833"/>
    </source>
</evidence>
<evidence type="ECO:0000256" key="3">
    <source>
        <dbReference type="ARBA" id="ARBA00004555"/>
    </source>
</evidence>
<name>A0A930YWM4_9FLAO</name>
<accession>A0A930YWM4</accession>
<keyword evidence="12" id="KW-0256">Endoplasmic reticulum</keyword>